<evidence type="ECO:0000313" key="1">
    <source>
        <dbReference type="EMBL" id="CAK0813569.1"/>
    </source>
</evidence>
<sequence length="75" mass="7731">VWCVDGLAVGDEITITAEDGTTEKKVVATIDTSDVNSPKLSFETGLENTYPEDTTVTAAKTTPKDCHGSADVGGG</sequence>
<keyword evidence="2" id="KW-1185">Reference proteome</keyword>
<protein>
    <submittedName>
        <fullName evidence="1">Uncharacterized protein</fullName>
    </submittedName>
</protein>
<proteinExistence type="predicted"/>
<name>A0ABN9R467_9DINO</name>
<dbReference type="Proteomes" id="UP001189429">
    <property type="component" value="Unassembled WGS sequence"/>
</dbReference>
<feature type="non-terminal residue" evidence="1">
    <location>
        <position position="1"/>
    </location>
</feature>
<organism evidence="1 2">
    <name type="scientific">Prorocentrum cordatum</name>
    <dbReference type="NCBI Taxonomy" id="2364126"/>
    <lineage>
        <taxon>Eukaryota</taxon>
        <taxon>Sar</taxon>
        <taxon>Alveolata</taxon>
        <taxon>Dinophyceae</taxon>
        <taxon>Prorocentrales</taxon>
        <taxon>Prorocentraceae</taxon>
        <taxon>Prorocentrum</taxon>
    </lineage>
</organism>
<evidence type="ECO:0000313" key="2">
    <source>
        <dbReference type="Proteomes" id="UP001189429"/>
    </source>
</evidence>
<comment type="caution">
    <text evidence="1">The sequence shown here is derived from an EMBL/GenBank/DDBJ whole genome shotgun (WGS) entry which is preliminary data.</text>
</comment>
<dbReference type="EMBL" id="CAUYUJ010005414">
    <property type="protein sequence ID" value="CAK0813569.1"/>
    <property type="molecule type" value="Genomic_DNA"/>
</dbReference>
<reference evidence="1" key="1">
    <citation type="submission" date="2023-10" db="EMBL/GenBank/DDBJ databases">
        <authorList>
            <person name="Chen Y."/>
            <person name="Shah S."/>
            <person name="Dougan E. K."/>
            <person name="Thang M."/>
            <person name="Chan C."/>
        </authorList>
    </citation>
    <scope>NUCLEOTIDE SEQUENCE [LARGE SCALE GENOMIC DNA]</scope>
</reference>
<gene>
    <name evidence="1" type="ORF">PCOR1329_LOCUS17442</name>
</gene>
<accession>A0ABN9R467</accession>